<dbReference type="GO" id="GO:0046872">
    <property type="term" value="F:metal ion binding"/>
    <property type="evidence" value="ECO:0007669"/>
    <property type="project" value="UniProtKB-KW"/>
</dbReference>
<dbReference type="EMBL" id="CP001684">
    <property type="protein sequence ID" value="ACV23193.1"/>
    <property type="molecule type" value="Genomic_DNA"/>
</dbReference>
<feature type="binding site" evidence="7">
    <location>
        <position position="123"/>
    </location>
    <ligand>
        <name>[4Fe-4S] cluster</name>
        <dbReference type="ChEBI" id="CHEBI:49883"/>
        <label>3</label>
    </ligand>
</feature>
<feature type="binding site" evidence="7">
    <location>
        <position position="160"/>
    </location>
    <ligand>
        <name>[4Fe-4S] cluster</name>
        <dbReference type="ChEBI" id="CHEBI:49883"/>
        <label>2</label>
    </ligand>
</feature>
<evidence type="ECO:0000313" key="10">
    <source>
        <dbReference type="EMBL" id="ACV23193.1"/>
    </source>
</evidence>
<dbReference type="KEGG" id="shi:Shel_21830"/>
<dbReference type="RefSeq" id="WP_012799293.1">
    <property type="nucleotide sequence ID" value="NC_013165.1"/>
</dbReference>
<feature type="binding site" evidence="7">
    <location>
        <position position="23"/>
    </location>
    <ligand>
        <name>[4Fe-4S] cluster</name>
        <dbReference type="ChEBI" id="CHEBI:49883"/>
        <label>2</label>
    </ligand>
</feature>
<dbReference type="PROSITE" id="PS00198">
    <property type="entry name" value="4FE4S_FER_1"/>
    <property type="match status" value="1"/>
</dbReference>
<dbReference type="InterPro" id="IPR051555">
    <property type="entry name" value="FDH_Electron_Transfer_Unit"/>
</dbReference>
<feature type="binding site" evidence="7">
    <location>
        <position position="19"/>
    </location>
    <ligand>
        <name>[4Fe-4S] cluster</name>
        <dbReference type="ChEBI" id="CHEBI:49883"/>
        <label>1</label>
    </ligand>
</feature>
<evidence type="ECO:0000313" key="11">
    <source>
        <dbReference type="Proteomes" id="UP000002026"/>
    </source>
</evidence>
<evidence type="ECO:0000256" key="1">
    <source>
        <dbReference type="ARBA" id="ARBA00004196"/>
    </source>
</evidence>
<accession>C7N8F8</accession>
<evidence type="ECO:0000256" key="6">
    <source>
        <dbReference type="ARBA" id="ARBA00023014"/>
    </source>
</evidence>
<keyword evidence="8" id="KW-1133">Transmembrane helix</keyword>
<dbReference type="GO" id="GO:0030313">
    <property type="term" value="C:cell envelope"/>
    <property type="evidence" value="ECO:0007669"/>
    <property type="project" value="UniProtKB-SubCell"/>
</dbReference>
<proteinExistence type="predicted"/>
<feature type="binding site" evidence="7">
    <location>
        <position position="13"/>
    </location>
    <ligand>
        <name>[4Fe-4S] cluster</name>
        <dbReference type="ChEBI" id="CHEBI:49883"/>
        <label>1</label>
    </ligand>
</feature>
<feature type="binding site" evidence="7">
    <location>
        <position position="92"/>
    </location>
    <ligand>
        <name>[4Fe-4S] cluster</name>
        <dbReference type="ChEBI" id="CHEBI:49883"/>
        <label>4</label>
    </ligand>
</feature>
<sequence length="296" mass="32472">MTEKAILFDSSRCSACKGCQVACKCWNGLPSPMETNSQEWSGTLQNPPDLNDNTRLIITFDEADNGKMYGVNWAFGRRACMHCTDAGCVQVCPSGALFKDEETGLVSYNKDKCIGCKYCAAACPFDVPRHTGSSLLGGETLINKCTGCLDRVRQDRAPACVTTCQPGALQFGDRDEMIAIAEERVELLKSKGFDSARTYGVDEMGGCHVIHVLKYPIDQYQLPEKPELSPLVEVLEFMKPLAGLGTVALLGGLGLSFLTGVGYQRHKMRYDEVNHDIIDEETGEVIRHIDVEAGER</sequence>
<keyword evidence="11" id="KW-1185">Reference proteome</keyword>
<evidence type="ECO:0000256" key="8">
    <source>
        <dbReference type="SAM" id="Phobius"/>
    </source>
</evidence>
<dbReference type="Proteomes" id="UP000002026">
    <property type="component" value="Chromosome"/>
</dbReference>
<dbReference type="SUPFAM" id="SSF54862">
    <property type="entry name" value="4Fe-4S ferredoxins"/>
    <property type="match status" value="1"/>
</dbReference>
<keyword evidence="5 7" id="KW-0408">Iron</keyword>
<dbReference type="PIRSF" id="PIRSF036298">
    <property type="entry name" value="FDH_4Fe4S"/>
    <property type="match status" value="1"/>
</dbReference>
<feature type="binding site" evidence="7">
    <location>
        <position position="113"/>
    </location>
    <ligand>
        <name>[4Fe-4S] cluster</name>
        <dbReference type="ChEBI" id="CHEBI:49883"/>
        <label>4</label>
    </ligand>
</feature>
<feature type="domain" description="4Fe-4S ferredoxin-type" evidence="9">
    <location>
        <begin position="71"/>
        <end position="102"/>
    </location>
</feature>
<feature type="binding site" evidence="7">
    <location>
        <position position="16"/>
    </location>
    <ligand>
        <name>[4Fe-4S] cluster</name>
        <dbReference type="ChEBI" id="CHEBI:49883"/>
        <label>1</label>
    </ligand>
</feature>
<feature type="binding site" evidence="7">
    <location>
        <position position="116"/>
    </location>
    <ligand>
        <name>[4Fe-4S] cluster</name>
        <dbReference type="ChEBI" id="CHEBI:49883"/>
        <label>4</label>
    </ligand>
</feature>
<evidence type="ECO:0000256" key="7">
    <source>
        <dbReference type="PIRSR" id="PIRSR036298-50"/>
    </source>
</evidence>
<dbReference type="PANTHER" id="PTHR43545">
    <property type="entry name" value="FORMATE DEHYDROGENASE, NITRATE-INDUCIBLE, IRON-SULFUR SUBUNIT"/>
    <property type="match status" value="1"/>
</dbReference>
<dbReference type="GO" id="GO:0015944">
    <property type="term" value="P:formate oxidation"/>
    <property type="evidence" value="ECO:0007669"/>
    <property type="project" value="InterPro"/>
</dbReference>
<organism evidence="10 11">
    <name type="scientific">Slackia heliotrinireducens (strain ATCC 29202 / DSM 20476 / NCTC 11029 / RHS 1)</name>
    <name type="common">Peptococcus heliotrinreducens</name>
    <dbReference type="NCBI Taxonomy" id="471855"/>
    <lineage>
        <taxon>Bacteria</taxon>
        <taxon>Bacillati</taxon>
        <taxon>Actinomycetota</taxon>
        <taxon>Coriobacteriia</taxon>
        <taxon>Eggerthellales</taxon>
        <taxon>Eggerthellaceae</taxon>
        <taxon>Slackia</taxon>
    </lineage>
</organism>
<dbReference type="PROSITE" id="PS51379">
    <property type="entry name" value="4FE4S_FER_2"/>
    <property type="match status" value="2"/>
</dbReference>
<evidence type="ECO:0000256" key="2">
    <source>
        <dbReference type="ARBA" id="ARBA00022485"/>
    </source>
</evidence>
<evidence type="ECO:0000256" key="5">
    <source>
        <dbReference type="ARBA" id="ARBA00023004"/>
    </source>
</evidence>
<dbReference type="Pfam" id="PF13247">
    <property type="entry name" value="Fer4_11"/>
    <property type="match status" value="1"/>
</dbReference>
<feature type="domain" description="4Fe-4S ferredoxin-type" evidence="9">
    <location>
        <begin position="104"/>
        <end position="133"/>
    </location>
</feature>
<dbReference type="STRING" id="471855.Shel_21830"/>
<keyword evidence="2 7" id="KW-0004">4Fe-4S</keyword>
<feature type="binding site" evidence="7">
    <location>
        <position position="148"/>
    </location>
    <ligand>
        <name>[4Fe-4S] cluster</name>
        <dbReference type="ChEBI" id="CHEBI:49883"/>
        <label>2</label>
    </ligand>
</feature>
<keyword evidence="6 7" id="KW-0411">Iron-sulfur</keyword>
<keyword evidence="8" id="KW-0812">Transmembrane</keyword>
<gene>
    <name evidence="10" type="ordered locus">Shel_21830</name>
</gene>
<feature type="binding site" evidence="7">
    <location>
        <position position="80"/>
    </location>
    <ligand>
        <name>[4Fe-4S] cluster</name>
        <dbReference type="ChEBI" id="CHEBI:49883"/>
        <label>3</label>
    </ligand>
</feature>
<comment type="subcellular location">
    <subcellularLocation>
        <location evidence="1">Cell envelope</location>
    </subcellularLocation>
</comment>
<evidence type="ECO:0000256" key="3">
    <source>
        <dbReference type="ARBA" id="ARBA00022723"/>
    </source>
</evidence>
<feature type="binding site" evidence="7">
    <location>
        <position position="119"/>
    </location>
    <ligand>
        <name>[4Fe-4S] cluster</name>
        <dbReference type="ChEBI" id="CHEBI:49883"/>
        <label>4</label>
    </ligand>
</feature>
<dbReference type="InterPro" id="IPR017896">
    <property type="entry name" value="4Fe4S_Fe-S-bd"/>
</dbReference>
<feature type="binding site" evidence="7">
    <location>
        <position position="145"/>
    </location>
    <ligand>
        <name>[4Fe-4S] cluster</name>
        <dbReference type="ChEBI" id="CHEBI:49883"/>
        <label>2</label>
    </ligand>
</feature>
<dbReference type="InterPro" id="IPR014603">
    <property type="entry name" value="Formate_DH_Fe-S_su"/>
</dbReference>
<name>C7N8F8_SLAHD</name>
<dbReference type="eggNOG" id="COG0437">
    <property type="taxonomic scope" value="Bacteria"/>
</dbReference>
<evidence type="ECO:0000259" key="9">
    <source>
        <dbReference type="PROSITE" id="PS51379"/>
    </source>
</evidence>
<feature type="binding site" evidence="7">
    <location>
        <position position="164"/>
    </location>
    <ligand>
        <name>[4Fe-4S] cluster</name>
        <dbReference type="ChEBI" id="CHEBI:49883"/>
        <label>1</label>
    </ligand>
</feature>
<dbReference type="PANTHER" id="PTHR43545:SF1">
    <property type="entry name" value="HYDROGENASE-2 OPERON PROTEIN HYBA"/>
    <property type="match status" value="1"/>
</dbReference>
<dbReference type="Gene3D" id="3.30.70.20">
    <property type="match status" value="2"/>
</dbReference>
<feature type="transmembrane region" description="Helical" evidence="8">
    <location>
        <begin position="241"/>
        <end position="263"/>
    </location>
</feature>
<keyword evidence="8" id="KW-0472">Membrane</keyword>
<dbReference type="AlphaFoldDB" id="C7N8F8"/>
<keyword evidence="3 7" id="KW-0479">Metal-binding</keyword>
<comment type="cofactor">
    <cofactor evidence="7">
        <name>[4Fe-4S] cluster</name>
        <dbReference type="ChEBI" id="CHEBI:49883"/>
    </cofactor>
    <text evidence="7">Binds 4 [4Fe-4S] clusters per subunit.</text>
</comment>
<feature type="binding site" evidence="7">
    <location>
        <position position="83"/>
    </location>
    <ligand>
        <name>[4Fe-4S] cluster</name>
        <dbReference type="ChEBI" id="CHEBI:49883"/>
        <label>3</label>
    </ligand>
</feature>
<reference evidence="10 11" key="1">
    <citation type="journal article" date="2009" name="Stand. Genomic Sci.">
        <title>Complete genome sequence of Slackia heliotrinireducens type strain (RHS 1).</title>
        <authorList>
            <person name="Pukall R."/>
            <person name="Lapidus A."/>
            <person name="Nolan M."/>
            <person name="Copeland A."/>
            <person name="Glavina Del Rio T."/>
            <person name="Lucas S."/>
            <person name="Chen F."/>
            <person name="Tice H."/>
            <person name="Cheng J.F."/>
            <person name="Chertkov O."/>
            <person name="Bruce D."/>
            <person name="Goodwin L."/>
            <person name="Kuske C."/>
            <person name="Brettin T."/>
            <person name="Detter J.C."/>
            <person name="Han C."/>
            <person name="Pitluck S."/>
            <person name="Pati A."/>
            <person name="Mavrommatis K."/>
            <person name="Ivanova N."/>
            <person name="Ovchinnikova G."/>
            <person name="Chen A."/>
            <person name="Palaniappan K."/>
            <person name="Schneider S."/>
            <person name="Rohde M."/>
            <person name="Chain P."/>
            <person name="D'haeseleer P."/>
            <person name="Goker M."/>
            <person name="Bristow J."/>
            <person name="Eisen J.A."/>
            <person name="Markowitz V."/>
            <person name="Kyrpides N.C."/>
            <person name="Klenk H.P."/>
            <person name="Hugenholtz P."/>
        </authorList>
    </citation>
    <scope>NUCLEOTIDE SEQUENCE [LARGE SCALE GENOMIC DNA]</scope>
    <source>
        <strain evidence="11">ATCC 29202 / DSM 20476 / NCTC 11029 / RHS 1</strain>
    </source>
</reference>
<dbReference type="GO" id="GO:0051539">
    <property type="term" value="F:4 iron, 4 sulfur cluster binding"/>
    <property type="evidence" value="ECO:0007669"/>
    <property type="project" value="UniProtKB-KW"/>
</dbReference>
<dbReference type="InterPro" id="IPR017900">
    <property type="entry name" value="4Fe4S_Fe_S_CS"/>
</dbReference>
<dbReference type="GO" id="GO:0045333">
    <property type="term" value="P:cellular respiration"/>
    <property type="evidence" value="ECO:0007669"/>
    <property type="project" value="InterPro"/>
</dbReference>
<protein>
    <submittedName>
        <fullName evidence="10">Fe-S-cluster-containing hydrogenase subunit</fullName>
    </submittedName>
</protein>
<dbReference type="HOGENOM" id="CLU_043374_0_3_11"/>
<evidence type="ECO:0000256" key="4">
    <source>
        <dbReference type="ARBA" id="ARBA00022737"/>
    </source>
</evidence>
<keyword evidence="4" id="KW-0677">Repeat</keyword>
<feature type="binding site" evidence="7">
    <location>
        <position position="88"/>
    </location>
    <ligand>
        <name>[4Fe-4S] cluster</name>
        <dbReference type="ChEBI" id="CHEBI:49883"/>
        <label>3</label>
    </ligand>
</feature>